<feature type="domain" description="SHSP" evidence="7">
    <location>
        <begin position="11"/>
        <end position="116"/>
    </location>
</feature>
<dbReference type="Proteomes" id="UP000012960">
    <property type="component" value="Unplaced"/>
</dbReference>
<feature type="compositionally biased region" description="Basic and acidic residues" evidence="6">
    <location>
        <begin position="172"/>
        <end position="186"/>
    </location>
</feature>
<evidence type="ECO:0000256" key="5">
    <source>
        <dbReference type="RuleBase" id="RU003616"/>
    </source>
</evidence>
<comment type="similarity">
    <text evidence="4 5">Belongs to the small heat shock protein (HSP20) family.</text>
</comment>
<dbReference type="InterPro" id="IPR002068">
    <property type="entry name" value="A-crystallin/Hsp20_dom"/>
</dbReference>
<comment type="subcellular location">
    <subcellularLocation>
        <location evidence="1">Cell membrane</location>
        <topology evidence="1">Single-pass membrane protein</topology>
    </subcellularLocation>
</comment>
<feature type="compositionally biased region" description="Basic and acidic residues" evidence="6">
    <location>
        <begin position="199"/>
        <end position="235"/>
    </location>
</feature>
<protein>
    <submittedName>
        <fullName evidence="8">(wild Malaysian banana) hypothetical protein</fullName>
    </submittedName>
</protein>
<feature type="compositionally biased region" description="Basic and acidic residues" evidence="6">
    <location>
        <begin position="145"/>
        <end position="164"/>
    </location>
</feature>
<dbReference type="CDD" id="cd06464">
    <property type="entry name" value="ACD_sHsps-like"/>
    <property type="match status" value="1"/>
</dbReference>
<dbReference type="PANTHER" id="PTHR43670:SF114">
    <property type="entry name" value="OS05G0592000 PROTEIN"/>
    <property type="match status" value="1"/>
</dbReference>
<organism evidence="9 10">
    <name type="scientific">Musa acuminata subsp. malaccensis</name>
    <name type="common">Wild banana</name>
    <name type="synonym">Musa malaccensis</name>
    <dbReference type="NCBI Taxonomy" id="214687"/>
    <lineage>
        <taxon>Eukaryota</taxon>
        <taxon>Viridiplantae</taxon>
        <taxon>Streptophyta</taxon>
        <taxon>Embryophyta</taxon>
        <taxon>Tracheophyta</taxon>
        <taxon>Spermatophyta</taxon>
        <taxon>Magnoliopsida</taxon>
        <taxon>Liliopsida</taxon>
        <taxon>Zingiberales</taxon>
        <taxon>Musaceae</taxon>
        <taxon>Musa</taxon>
    </lineage>
</organism>
<dbReference type="Pfam" id="PF00011">
    <property type="entry name" value="HSP20"/>
    <property type="match status" value="1"/>
</dbReference>
<keyword evidence="2" id="KW-0472">Membrane</keyword>
<feature type="compositionally biased region" description="Basic and acidic residues" evidence="6">
    <location>
        <begin position="116"/>
        <end position="137"/>
    </location>
</feature>
<keyword evidence="3" id="KW-0611">Plant defense</keyword>
<dbReference type="PANTHER" id="PTHR43670">
    <property type="entry name" value="HEAT SHOCK PROTEIN 26"/>
    <property type="match status" value="1"/>
</dbReference>
<accession>A0A804J2N7</accession>
<dbReference type="SUPFAM" id="SSF49764">
    <property type="entry name" value="HSP20-like chaperones"/>
    <property type="match status" value="1"/>
</dbReference>
<evidence type="ECO:0000256" key="2">
    <source>
        <dbReference type="ARBA" id="ARBA00022475"/>
    </source>
</evidence>
<evidence type="ECO:0000256" key="3">
    <source>
        <dbReference type="ARBA" id="ARBA00022821"/>
    </source>
</evidence>
<gene>
    <name evidence="8" type="ORF">GSMUA_261730.1</name>
</gene>
<keyword evidence="2" id="KW-1003">Cell membrane</keyword>
<reference evidence="9" key="2">
    <citation type="submission" date="2021-05" db="UniProtKB">
        <authorList>
            <consortium name="EnsemblPlants"/>
        </authorList>
    </citation>
    <scope>IDENTIFICATION</scope>
    <source>
        <strain evidence="9">subsp. malaccensis</strain>
    </source>
</reference>
<proteinExistence type="inferred from homology"/>
<dbReference type="OrthoDB" id="1431247at2759"/>
<evidence type="ECO:0000256" key="4">
    <source>
        <dbReference type="PROSITE-ProRule" id="PRU00285"/>
    </source>
</evidence>
<evidence type="ECO:0000313" key="8">
    <source>
        <dbReference type="EMBL" id="CAG1837996.1"/>
    </source>
</evidence>
<evidence type="ECO:0000313" key="9">
    <source>
        <dbReference type="EnsemblPlants" id="Ma05_p09430.1"/>
    </source>
</evidence>
<dbReference type="AlphaFoldDB" id="A0A804J2N7"/>
<dbReference type="PROSITE" id="PS01031">
    <property type="entry name" value="SHSP"/>
    <property type="match status" value="1"/>
</dbReference>
<sequence length="294" mass="33742">MDSSRGPPRQMVEYDLQPPSQRIETAHNHILRMHLPGFRADEIKVQVDDNSRKLTVRGRRPLGEAMVARVEKDFHVPEDADTEKVHAKFEQGWLSLVMPKKPIQERESTQLAVSSEDTKKEEEPILQEKPESGKTNKEAAPIPKEMPRSGHEKPTTEGDRVKERHSPKKKPVGGDRKEEDNYRRWESSPVSFPTQKPEGCGRKEEEDDRSEKAKSPKAKAEEAFLRGEDPKIGRKKDRGVTWKNRIEEMEEWFDNATVDRLVESFNKHRNVIVAVAVGFSVGFYVAQKLRSSSR</sequence>
<dbReference type="InParanoid" id="A0A804J2N7"/>
<evidence type="ECO:0000256" key="1">
    <source>
        <dbReference type="ARBA" id="ARBA00004162"/>
    </source>
</evidence>
<reference evidence="8" key="1">
    <citation type="submission" date="2021-03" db="EMBL/GenBank/DDBJ databases">
        <authorList>
            <consortium name="Genoscope - CEA"/>
            <person name="William W."/>
        </authorList>
    </citation>
    <scope>NUCLEOTIDE SEQUENCE</scope>
    <source>
        <strain evidence="8">Doubled-haploid Pahang</strain>
    </source>
</reference>
<feature type="region of interest" description="Disordered" evidence="6">
    <location>
        <begin position="97"/>
        <end position="235"/>
    </location>
</feature>
<evidence type="ECO:0000313" key="10">
    <source>
        <dbReference type="Proteomes" id="UP000012960"/>
    </source>
</evidence>
<dbReference type="GO" id="GO:0005886">
    <property type="term" value="C:plasma membrane"/>
    <property type="evidence" value="ECO:0007669"/>
    <property type="project" value="UniProtKB-SubCell"/>
</dbReference>
<dbReference type="Gene3D" id="2.60.40.790">
    <property type="match status" value="1"/>
</dbReference>
<dbReference type="FunCoup" id="A0A804J2N7">
    <property type="interactions" value="88"/>
</dbReference>
<name>A0A804J2N7_MUSAM</name>
<keyword evidence="10" id="KW-1185">Reference proteome</keyword>
<evidence type="ECO:0000259" key="7">
    <source>
        <dbReference type="PROSITE" id="PS01031"/>
    </source>
</evidence>
<evidence type="ECO:0000256" key="6">
    <source>
        <dbReference type="SAM" id="MobiDB-lite"/>
    </source>
</evidence>
<dbReference type="EnsemblPlants" id="Ma05_t09430.1">
    <property type="protein sequence ID" value="Ma05_p09430.1"/>
    <property type="gene ID" value="Ma05_g09430"/>
</dbReference>
<dbReference type="InterPro" id="IPR008978">
    <property type="entry name" value="HSP20-like_chaperone"/>
</dbReference>
<dbReference type="OMA" id="QRIETAH"/>
<dbReference type="GO" id="GO:0006952">
    <property type="term" value="P:defense response"/>
    <property type="evidence" value="ECO:0007669"/>
    <property type="project" value="UniProtKB-KW"/>
</dbReference>
<dbReference type="KEGG" id="mus:103984699"/>
<dbReference type="EMBL" id="HG996470">
    <property type="protein sequence ID" value="CAG1837996.1"/>
    <property type="molecule type" value="Genomic_DNA"/>
</dbReference>
<dbReference type="Gramene" id="Ma05_t09430.1">
    <property type="protein sequence ID" value="Ma05_p09430.1"/>
    <property type="gene ID" value="Ma05_g09430"/>
</dbReference>